<name>A0A9P1IZL2_9PELO</name>
<dbReference type="EMBL" id="CANHGI010000006">
    <property type="protein sequence ID" value="CAI5454142.1"/>
    <property type="molecule type" value="Genomic_DNA"/>
</dbReference>
<sequence>MIFRTPTHFSNWPSHSFLGADFVVHHLFITADLYQLYFIIQESSLNRGHRRTIEQTLPIFLPFRTPTVQIDHHNYFIFDHTRPLHHCGFVPIVFYNTRVEFESWFSSFIIAQSNKVCQFFAENRSGFDFGLER</sequence>
<reference evidence="1" key="1">
    <citation type="submission" date="2022-11" db="EMBL/GenBank/DDBJ databases">
        <authorList>
            <person name="Kikuchi T."/>
        </authorList>
    </citation>
    <scope>NUCLEOTIDE SEQUENCE</scope>
    <source>
        <strain evidence="1">PS1010</strain>
    </source>
</reference>
<evidence type="ECO:0000313" key="1">
    <source>
        <dbReference type="EMBL" id="CAI5454142.1"/>
    </source>
</evidence>
<organism evidence="1 2">
    <name type="scientific">Caenorhabditis angaria</name>
    <dbReference type="NCBI Taxonomy" id="860376"/>
    <lineage>
        <taxon>Eukaryota</taxon>
        <taxon>Metazoa</taxon>
        <taxon>Ecdysozoa</taxon>
        <taxon>Nematoda</taxon>
        <taxon>Chromadorea</taxon>
        <taxon>Rhabditida</taxon>
        <taxon>Rhabditina</taxon>
        <taxon>Rhabditomorpha</taxon>
        <taxon>Rhabditoidea</taxon>
        <taxon>Rhabditidae</taxon>
        <taxon>Peloderinae</taxon>
        <taxon>Caenorhabditis</taxon>
    </lineage>
</organism>
<proteinExistence type="predicted"/>
<keyword evidence="2" id="KW-1185">Reference proteome</keyword>
<accession>A0A9P1IZL2</accession>
<gene>
    <name evidence="1" type="ORF">CAMP_LOCUS16779</name>
</gene>
<evidence type="ECO:0000313" key="2">
    <source>
        <dbReference type="Proteomes" id="UP001152747"/>
    </source>
</evidence>
<dbReference type="Proteomes" id="UP001152747">
    <property type="component" value="Unassembled WGS sequence"/>
</dbReference>
<comment type="caution">
    <text evidence="1">The sequence shown here is derived from an EMBL/GenBank/DDBJ whole genome shotgun (WGS) entry which is preliminary data.</text>
</comment>
<dbReference type="AlphaFoldDB" id="A0A9P1IZL2"/>
<protein>
    <submittedName>
        <fullName evidence="1">Uncharacterized protein</fullName>
    </submittedName>
</protein>